<evidence type="ECO:0000256" key="6">
    <source>
        <dbReference type="ARBA" id="ARBA00023026"/>
    </source>
</evidence>
<gene>
    <name evidence="11" type="ORF">BHS01_04450</name>
</gene>
<keyword evidence="4" id="KW-0378">Hydrolase</keyword>
<feature type="transmembrane region" description="Helical" evidence="10">
    <location>
        <begin position="407"/>
        <end position="427"/>
    </location>
</feature>
<feature type="region of interest" description="Disordered" evidence="9">
    <location>
        <begin position="81"/>
        <end position="100"/>
    </location>
</feature>
<dbReference type="Pfam" id="PF05543">
    <property type="entry name" value="Peptidase_C47"/>
    <property type="match status" value="1"/>
</dbReference>
<dbReference type="Gene3D" id="3.90.70.10">
    <property type="entry name" value="Cysteine proteinases"/>
    <property type="match status" value="1"/>
</dbReference>
<dbReference type="InterPro" id="IPR008750">
    <property type="entry name" value="Peptidase_C47"/>
</dbReference>
<dbReference type="EMBL" id="CP017195">
    <property type="protein sequence ID" value="QDJ27824.1"/>
    <property type="molecule type" value="Genomic_DNA"/>
</dbReference>
<evidence type="ECO:0000256" key="5">
    <source>
        <dbReference type="ARBA" id="ARBA00022807"/>
    </source>
</evidence>
<dbReference type="KEGG" id="lpaa:BHS01_04450"/>
<name>A0A7L4WD32_9LACT</name>
<dbReference type="GO" id="GO:0008234">
    <property type="term" value="F:cysteine-type peptidase activity"/>
    <property type="evidence" value="ECO:0007669"/>
    <property type="project" value="UniProtKB-KW"/>
</dbReference>
<reference evidence="11 12" key="1">
    <citation type="submission" date="2016-09" db="EMBL/GenBank/DDBJ databases">
        <title>Lactic acid bacteria from MAP meat Genome sequencing and assembly.</title>
        <authorList>
            <person name="Behr J."/>
            <person name="Hilgarth M."/>
            <person name="Vogel R.F."/>
        </authorList>
    </citation>
    <scope>NUCLEOTIDE SEQUENCE [LARGE SCALE GENOMIC DNA]</scope>
    <source>
        <strain evidence="11 12">TMW21615</strain>
    </source>
</reference>
<evidence type="ECO:0000256" key="4">
    <source>
        <dbReference type="ARBA" id="ARBA00022801"/>
    </source>
</evidence>
<comment type="similarity">
    <text evidence="2">Belongs to the peptidase C47 family.</text>
</comment>
<comment type="subcellular location">
    <subcellularLocation>
        <location evidence="1">Secreted</location>
    </subcellularLocation>
</comment>
<evidence type="ECO:0000313" key="11">
    <source>
        <dbReference type="EMBL" id="QDJ27824.1"/>
    </source>
</evidence>
<evidence type="ECO:0000256" key="9">
    <source>
        <dbReference type="SAM" id="MobiDB-lite"/>
    </source>
</evidence>
<evidence type="ECO:0000256" key="3">
    <source>
        <dbReference type="ARBA" id="ARBA00022525"/>
    </source>
</evidence>
<dbReference type="AlphaFoldDB" id="A0A7L4WD32"/>
<sequence>MLGFGFSDNNFGYSPGLNSIIKSEFTGPEYLVNWSSPNAYQTYLSKSKNFNYDFFSTTDNAIRKDLGRYLPSLTIYNIRQKSEPENASPQFKPTTPSVTPPVKTATYNTNNNFGIRETQNQEPWCSSYVEAAAVNAFRKATDVPVTSAQILMKLNRPGLSDDELKKVSGTTIADNAKKIKDNYNIGVTIVDRALSFSEVKTEIDSGKIVQMDAYNINATTPEDGYGHALAIVGYVTPNDGDMSKSPYYEIWNPWWNSTFYIPANNETFRLAGIDYKWTRSWYNWRQDGVGSVAKKVETQPVTSMGNPNAGKLPALPQNSLLAKQNKYSILALSPLRDIMTEQVTTFGRETSIQSATSGFTFGYAFSKGGSEFMRAKKDRTVKITKNMNKAKGFSDSVDDIISARNQIAGFGIGTALFMTVYIALQFIPVANWIGDGALSLISLITGGGFFLDSANLAKEMYNYYMASQSANILFSDL</sequence>
<dbReference type="Proteomes" id="UP000516280">
    <property type="component" value="Chromosome"/>
</dbReference>
<keyword evidence="10" id="KW-0812">Transmembrane</keyword>
<feature type="active site" evidence="8">
    <location>
        <position position="252"/>
    </location>
</feature>
<feature type="transmembrane region" description="Helical" evidence="10">
    <location>
        <begin position="433"/>
        <end position="451"/>
    </location>
</feature>
<organism evidence="11 12">
    <name type="scientific">Pseudolactococcus paracarnosus</name>
    <dbReference type="NCBI Taxonomy" id="2749962"/>
    <lineage>
        <taxon>Bacteria</taxon>
        <taxon>Bacillati</taxon>
        <taxon>Bacillota</taxon>
        <taxon>Bacilli</taxon>
        <taxon>Lactobacillales</taxon>
        <taxon>Streptococcaceae</taxon>
        <taxon>Pseudolactococcus</taxon>
    </lineage>
</organism>
<feature type="active site" evidence="8">
    <location>
        <position position="125"/>
    </location>
</feature>
<evidence type="ECO:0000256" key="7">
    <source>
        <dbReference type="ARBA" id="ARBA00023145"/>
    </source>
</evidence>
<keyword evidence="10" id="KW-0472">Membrane</keyword>
<dbReference type="GO" id="GO:0006508">
    <property type="term" value="P:proteolysis"/>
    <property type="evidence" value="ECO:0007669"/>
    <property type="project" value="InterPro"/>
</dbReference>
<evidence type="ECO:0000313" key="12">
    <source>
        <dbReference type="Proteomes" id="UP000516280"/>
    </source>
</evidence>
<dbReference type="InterPro" id="IPR038765">
    <property type="entry name" value="Papain-like_cys_pep_sf"/>
</dbReference>
<evidence type="ECO:0000256" key="8">
    <source>
        <dbReference type="PIRSR" id="PIRSR608750-1"/>
    </source>
</evidence>
<evidence type="ECO:0000256" key="2">
    <source>
        <dbReference type="ARBA" id="ARBA00010245"/>
    </source>
</evidence>
<feature type="compositionally biased region" description="Polar residues" evidence="9">
    <location>
        <begin position="81"/>
        <end position="91"/>
    </location>
</feature>
<dbReference type="SUPFAM" id="SSF54001">
    <property type="entry name" value="Cysteine proteinases"/>
    <property type="match status" value="1"/>
</dbReference>
<keyword evidence="3" id="KW-0964">Secreted</keyword>
<accession>A0A7L4WD32</accession>
<keyword evidence="5" id="KW-0645">Protease</keyword>
<keyword evidence="7" id="KW-0865">Zymogen</keyword>
<feature type="active site" evidence="8">
    <location>
        <position position="227"/>
    </location>
</feature>
<evidence type="ECO:0000256" key="10">
    <source>
        <dbReference type="SAM" id="Phobius"/>
    </source>
</evidence>
<keyword evidence="5" id="KW-0788">Thiol protease</keyword>
<keyword evidence="6" id="KW-0843">Virulence</keyword>
<dbReference type="RefSeq" id="WP_109834725.1">
    <property type="nucleotide sequence ID" value="NZ_CP017195.1"/>
</dbReference>
<protein>
    <submittedName>
        <fullName evidence="11">Uncharacterized protein</fullName>
    </submittedName>
</protein>
<keyword evidence="10" id="KW-1133">Transmembrane helix</keyword>
<proteinExistence type="inferred from homology"/>
<dbReference type="GO" id="GO:0005576">
    <property type="term" value="C:extracellular region"/>
    <property type="evidence" value="ECO:0007669"/>
    <property type="project" value="UniProtKB-SubCell"/>
</dbReference>
<evidence type="ECO:0000256" key="1">
    <source>
        <dbReference type="ARBA" id="ARBA00004613"/>
    </source>
</evidence>